<evidence type="ECO:0000313" key="2">
    <source>
        <dbReference type="Proteomes" id="UP000250043"/>
    </source>
</evidence>
<accession>A0A8E2DQD2</accession>
<keyword evidence="2" id="KW-1185">Reference proteome</keyword>
<reference evidence="1 2" key="1">
    <citation type="submission" date="2016-07" db="EMBL/GenBank/DDBJ databases">
        <title>Draft genome of the white-rot fungus Obba rivulosa 3A-2.</title>
        <authorList>
            <consortium name="DOE Joint Genome Institute"/>
            <person name="Miettinen O."/>
            <person name="Riley R."/>
            <person name="Acob R."/>
            <person name="Barry K."/>
            <person name="Cullen D."/>
            <person name="De Vries R."/>
            <person name="Hainaut M."/>
            <person name="Hatakka A."/>
            <person name="Henrissat B."/>
            <person name="Hilden K."/>
            <person name="Kuo R."/>
            <person name="Labutti K."/>
            <person name="Lipzen A."/>
            <person name="Makela M.R."/>
            <person name="Sandor L."/>
            <person name="Spatafora J.W."/>
            <person name="Grigoriev I.V."/>
            <person name="Hibbett D.S."/>
        </authorList>
    </citation>
    <scope>NUCLEOTIDE SEQUENCE [LARGE SCALE GENOMIC DNA]</scope>
    <source>
        <strain evidence="1 2">3A-2</strain>
    </source>
</reference>
<proteinExistence type="predicted"/>
<sequence>MQYFENSQALSNAFSGVYMSLFFMTSLPSGGFPLGSPKFSCENPRPPKIALGPVRRSCTLSMRLSQIHVMLAAARHYASDGMWR</sequence>
<gene>
    <name evidence="1" type="ORF">OBBRIDRAFT_789882</name>
</gene>
<dbReference type="AlphaFoldDB" id="A0A8E2DQD2"/>
<name>A0A8E2DQD2_9APHY</name>
<organism evidence="1 2">
    <name type="scientific">Obba rivulosa</name>
    <dbReference type="NCBI Taxonomy" id="1052685"/>
    <lineage>
        <taxon>Eukaryota</taxon>
        <taxon>Fungi</taxon>
        <taxon>Dikarya</taxon>
        <taxon>Basidiomycota</taxon>
        <taxon>Agaricomycotina</taxon>
        <taxon>Agaricomycetes</taxon>
        <taxon>Polyporales</taxon>
        <taxon>Gelatoporiaceae</taxon>
        <taxon>Obba</taxon>
    </lineage>
</organism>
<dbReference type="Proteomes" id="UP000250043">
    <property type="component" value="Unassembled WGS sequence"/>
</dbReference>
<dbReference type="EMBL" id="KV722350">
    <property type="protein sequence ID" value="OCH93850.1"/>
    <property type="molecule type" value="Genomic_DNA"/>
</dbReference>
<protein>
    <submittedName>
        <fullName evidence="1">Uncharacterized protein</fullName>
    </submittedName>
</protein>
<evidence type="ECO:0000313" key="1">
    <source>
        <dbReference type="EMBL" id="OCH93850.1"/>
    </source>
</evidence>